<dbReference type="EMBL" id="CP003220">
    <property type="protein sequence ID" value="EGB15593.1"/>
    <property type="molecule type" value="Genomic_DNA"/>
</dbReference>
<dbReference type="KEGG" id="ddn:DND132_2390"/>
<dbReference type="RefSeq" id="WP_014323019.1">
    <property type="nucleotide sequence ID" value="NC_016803.1"/>
</dbReference>
<evidence type="ECO:0008006" key="3">
    <source>
        <dbReference type="Google" id="ProtNLM"/>
    </source>
</evidence>
<name>F0JC20_9BACT</name>
<organism evidence="1 2">
    <name type="scientific">Pseudodesulfovibrio mercurii</name>
    <dbReference type="NCBI Taxonomy" id="641491"/>
    <lineage>
        <taxon>Bacteria</taxon>
        <taxon>Pseudomonadati</taxon>
        <taxon>Thermodesulfobacteriota</taxon>
        <taxon>Desulfovibrionia</taxon>
        <taxon>Desulfovibrionales</taxon>
        <taxon>Desulfovibrionaceae</taxon>
    </lineage>
</organism>
<sequence length="274" mass="30998">MPQQSEHPRRCPVFSHAAARRRPLARCLLLGLLCLACVALLRPTPAPAEPIRLTVGVESIDYPPYGSFRNGDYEGFARDLLDSFAIEYGYVMIYVALPVKRLYQEFLETRTLDLKFPDSESWHRSRRKGLNVRYSEPVCTYTDGILVRPGDLGKGMGAIHTLGILAGFKPWLLEPPIDPKSIRLSENLSISGLLGKGLMGRVDGVYANVEVARHLLAAMGLEDKLVYDPDLPHASGFYRLSTIKFPLVMREFDEFMRTRRELVQSLRRKHGLDR</sequence>
<dbReference type="HOGENOM" id="CLU_090562_0_0_7"/>
<dbReference type="Proteomes" id="UP000007845">
    <property type="component" value="Chromosome"/>
</dbReference>
<keyword evidence="2" id="KW-1185">Reference proteome</keyword>
<evidence type="ECO:0000313" key="1">
    <source>
        <dbReference type="EMBL" id="EGB15593.1"/>
    </source>
</evidence>
<dbReference type="AlphaFoldDB" id="F0JC20"/>
<accession>F0JC20</accession>
<protein>
    <recommendedName>
        <fullName evidence="3">Solute-binding protein family 3/N-terminal domain-containing protein</fullName>
    </recommendedName>
</protein>
<reference evidence="1 2" key="1">
    <citation type="journal article" date="2011" name="J. Bacteriol.">
        <title>Genome sequence of the mercury-methylating strain Desulfovibrio desulfuricans ND132.</title>
        <authorList>
            <person name="Brown S.D."/>
            <person name="Gilmour C.C."/>
            <person name="Kucken A.M."/>
            <person name="Wall J.D."/>
            <person name="Elias D.A."/>
            <person name="Brandt C.C."/>
            <person name="Podar M."/>
            <person name="Chertkov O."/>
            <person name="Held B."/>
            <person name="Bruce D.C."/>
            <person name="Detter J.C."/>
            <person name="Tapia R."/>
            <person name="Han C.S."/>
            <person name="Goodwin L.A."/>
            <person name="Cheng J.F."/>
            <person name="Pitluck S."/>
            <person name="Woyke T."/>
            <person name="Mikhailova N."/>
            <person name="Ivanova N.N."/>
            <person name="Han J."/>
            <person name="Lucas S."/>
            <person name="Lapidus A.L."/>
            <person name="Land M.L."/>
            <person name="Hauser L.J."/>
            <person name="Palumbo A.V."/>
        </authorList>
    </citation>
    <scope>NUCLEOTIDE SEQUENCE [LARGE SCALE GENOMIC DNA]</scope>
    <source>
        <strain evidence="1 2">ND132</strain>
    </source>
</reference>
<dbReference type="SUPFAM" id="SSF53850">
    <property type="entry name" value="Periplasmic binding protein-like II"/>
    <property type="match status" value="1"/>
</dbReference>
<gene>
    <name evidence="1" type="ORF">DND132_2390</name>
</gene>
<dbReference type="Gene3D" id="3.40.190.10">
    <property type="entry name" value="Periplasmic binding protein-like II"/>
    <property type="match status" value="1"/>
</dbReference>
<evidence type="ECO:0000313" key="2">
    <source>
        <dbReference type="Proteomes" id="UP000007845"/>
    </source>
</evidence>
<dbReference type="eggNOG" id="COG0834">
    <property type="taxonomic scope" value="Bacteria"/>
</dbReference>
<dbReference type="OrthoDB" id="5416480at2"/>
<dbReference type="STRING" id="641491.DND132_2390"/>
<proteinExistence type="predicted"/>